<evidence type="ECO:0000313" key="4">
    <source>
        <dbReference type="Proteomes" id="UP000318288"/>
    </source>
</evidence>
<proteinExistence type="predicted"/>
<evidence type="ECO:0000313" key="3">
    <source>
        <dbReference type="EMBL" id="TWU50909.1"/>
    </source>
</evidence>
<dbReference type="Proteomes" id="UP000318288">
    <property type="component" value="Unassembled WGS sequence"/>
</dbReference>
<feature type="signal peptide" evidence="2">
    <location>
        <begin position="1"/>
        <end position="20"/>
    </location>
</feature>
<evidence type="ECO:0008006" key="5">
    <source>
        <dbReference type="Google" id="ProtNLM"/>
    </source>
</evidence>
<gene>
    <name evidence="3" type="ORF">Poly51_42020</name>
</gene>
<dbReference type="OrthoDB" id="275923at2"/>
<evidence type="ECO:0000256" key="2">
    <source>
        <dbReference type="SAM" id="SignalP"/>
    </source>
</evidence>
<sequence precursor="true">MTRSYSIALAFFAVFTLANFTNGQGGMGGGGFGGNQAMEVVILLGEDYDYQSPPFVSAQEIVRAFGPDHKSGTMIFDAPTLASVRVDVTSRVPKSSNRSIVAEYPNSLAGAELDQFKKKSKLNALRFGINDVEFVEVDPKDEYGAENGTRLWLREPYVSEKKLQDDSRMLSEISRTLAAGDFDKPSTPVRLDLFAAMVKAPQSYYDMGMDMMGMESGMGMGGGMGMDGEMDMAMGRESGMGMGAGMIMGPLSHEQLSTQRAANDTQRAELKKRIESIVAVIAQTPDGDDTQLRRQLAEVATADLALEQENESLEVQIIQSKLEELRDRIERDHHRLNRDETIRQRVDAWLSKRE</sequence>
<dbReference type="RefSeq" id="WP_146459580.1">
    <property type="nucleotide sequence ID" value="NZ_SJPW01000005.1"/>
</dbReference>
<feature type="coiled-coil region" evidence="1">
    <location>
        <begin position="308"/>
        <end position="339"/>
    </location>
</feature>
<reference evidence="3 4" key="1">
    <citation type="submission" date="2019-02" db="EMBL/GenBank/DDBJ databases">
        <title>Deep-cultivation of Planctomycetes and their phenomic and genomic characterization uncovers novel biology.</title>
        <authorList>
            <person name="Wiegand S."/>
            <person name="Jogler M."/>
            <person name="Boedeker C."/>
            <person name="Pinto D."/>
            <person name="Vollmers J."/>
            <person name="Rivas-Marin E."/>
            <person name="Kohn T."/>
            <person name="Peeters S.H."/>
            <person name="Heuer A."/>
            <person name="Rast P."/>
            <person name="Oberbeckmann S."/>
            <person name="Bunk B."/>
            <person name="Jeske O."/>
            <person name="Meyerdierks A."/>
            <person name="Storesund J.E."/>
            <person name="Kallscheuer N."/>
            <person name="Luecker S."/>
            <person name="Lage O.M."/>
            <person name="Pohl T."/>
            <person name="Merkel B.J."/>
            <person name="Hornburger P."/>
            <person name="Mueller R.-W."/>
            <person name="Bruemmer F."/>
            <person name="Labrenz M."/>
            <person name="Spormann A.M."/>
            <person name="Op Den Camp H."/>
            <person name="Overmann J."/>
            <person name="Amann R."/>
            <person name="Jetten M.S.M."/>
            <person name="Mascher T."/>
            <person name="Medema M.H."/>
            <person name="Devos D.P."/>
            <person name="Kaster A.-K."/>
            <person name="Ovreas L."/>
            <person name="Rohde M."/>
            <person name="Galperin M.Y."/>
            <person name="Jogler C."/>
        </authorList>
    </citation>
    <scope>NUCLEOTIDE SEQUENCE [LARGE SCALE GENOMIC DNA]</scope>
    <source>
        <strain evidence="3 4">Poly51</strain>
    </source>
</reference>
<protein>
    <recommendedName>
        <fullName evidence="5">Chromosome partition protein Smc</fullName>
    </recommendedName>
</protein>
<comment type="caution">
    <text evidence="3">The sequence shown here is derived from an EMBL/GenBank/DDBJ whole genome shotgun (WGS) entry which is preliminary data.</text>
</comment>
<feature type="chain" id="PRO_5022898652" description="Chromosome partition protein Smc" evidence="2">
    <location>
        <begin position="21"/>
        <end position="354"/>
    </location>
</feature>
<keyword evidence="1" id="KW-0175">Coiled coil</keyword>
<organism evidence="3 4">
    <name type="scientific">Rubripirellula tenax</name>
    <dbReference type="NCBI Taxonomy" id="2528015"/>
    <lineage>
        <taxon>Bacteria</taxon>
        <taxon>Pseudomonadati</taxon>
        <taxon>Planctomycetota</taxon>
        <taxon>Planctomycetia</taxon>
        <taxon>Pirellulales</taxon>
        <taxon>Pirellulaceae</taxon>
        <taxon>Rubripirellula</taxon>
    </lineage>
</organism>
<dbReference type="AlphaFoldDB" id="A0A5C6ETX1"/>
<name>A0A5C6ETX1_9BACT</name>
<keyword evidence="4" id="KW-1185">Reference proteome</keyword>
<keyword evidence="2" id="KW-0732">Signal</keyword>
<dbReference type="EMBL" id="SJPW01000005">
    <property type="protein sequence ID" value="TWU50909.1"/>
    <property type="molecule type" value="Genomic_DNA"/>
</dbReference>
<accession>A0A5C6ETX1</accession>
<evidence type="ECO:0000256" key="1">
    <source>
        <dbReference type="SAM" id="Coils"/>
    </source>
</evidence>